<dbReference type="Pfam" id="PF07528">
    <property type="entry name" value="DZF_N"/>
    <property type="match status" value="1"/>
</dbReference>
<dbReference type="SMART" id="SM00572">
    <property type="entry name" value="DZF"/>
    <property type="match status" value="1"/>
</dbReference>
<dbReference type="GO" id="GO:0071011">
    <property type="term" value="C:precatalytic spliceosome"/>
    <property type="evidence" value="ECO:0007669"/>
    <property type="project" value="TreeGrafter"/>
</dbReference>
<feature type="region of interest" description="Disordered" evidence="4">
    <location>
        <begin position="473"/>
        <end position="496"/>
    </location>
</feature>
<feature type="compositionally biased region" description="Basic and acidic residues" evidence="4">
    <location>
        <begin position="894"/>
        <end position="904"/>
    </location>
</feature>
<dbReference type="Pfam" id="PF20965">
    <property type="entry name" value="DZF_C"/>
    <property type="match status" value="1"/>
</dbReference>
<dbReference type="Pfam" id="PF12874">
    <property type="entry name" value="zf-met"/>
    <property type="match status" value="2"/>
</dbReference>
<feature type="compositionally biased region" description="Basic and acidic residues" evidence="4">
    <location>
        <begin position="587"/>
        <end position="601"/>
    </location>
</feature>
<dbReference type="STRING" id="2018661.A0A2A2L9H0"/>
<feature type="domain" description="DZF" evidence="5">
    <location>
        <begin position="521"/>
        <end position="904"/>
    </location>
</feature>
<feature type="region of interest" description="Disordered" evidence="4">
    <location>
        <begin position="874"/>
        <end position="924"/>
    </location>
</feature>
<comment type="caution">
    <text evidence="6">The sequence shown here is derived from an EMBL/GenBank/DDBJ whole genome shotgun (WGS) entry which is preliminary data.</text>
</comment>
<evidence type="ECO:0000259" key="5">
    <source>
        <dbReference type="PROSITE" id="PS51703"/>
    </source>
</evidence>
<feature type="compositionally biased region" description="Basic and acidic residues" evidence="4">
    <location>
        <begin position="913"/>
        <end position="924"/>
    </location>
</feature>
<proteinExistence type="predicted"/>
<evidence type="ECO:0000256" key="3">
    <source>
        <dbReference type="ARBA" id="ARBA00022833"/>
    </source>
</evidence>
<dbReference type="PANTHER" id="PTHR45762">
    <property type="entry name" value="ZINC FINGER RNA-BINDING PROTEIN"/>
    <property type="match status" value="1"/>
</dbReference>
<dbReference type="FunFam" id="1.10.1410.40:FF:000001">
    <property type="entry name" value="interleukin enhancer-binding factor 3 isoform X1"/>
    <property type="match status" value="1"/>
</dbReference>
<dbReference type="InterPro" id="IPR036236">
    <property type="entry name" value="Znf_C2H2_sf"/>
</dbReference>
<dbReference type="SMART" id="SM00451">
    <property type="entry name" value="ZnF_U1"/>
    <property type="match status" value="3"/>
</dbReference>
<dbReference type="InterPro" id="IPR003604">
    <property type="entry name" value="Matrin/U1-like-C_Znf_C2H2"/>
</dbReference>
<dbReference type="Pfam" id="PF12171">
    <property type="entry name" value="zf-C2H2_jaz"/>
    <property type="match status" value="1"/>
</dbReference>
<dbReference type="PROSITE" id="PS51703">
    <property type="entry name" value="DZF"/>
    <property type="match status" value="1"/>
</dbReference>
<dbReference type="Gene3D" id="3.30.160.60">
    <property type="entry name" value="Classic Zinc Finger"/>
    <property type="match status" value="3"/>
</dbReference>
<evidence type="ECO:0000313" key="6">
    <source>
        <dbReference type="EMBL" id="PAV82813.1"/>
    </source>
</evidence>
<gene>
    <name evidence="6" type="ORF">WR25_21985</name>
</gene>
<reference evidence="6 7" key="1">
    <citation type="journal article" date="2017" name="Curr. Biol.">
        <title>Genome architecture and evolution of a unichromosomal asexual nematode.</title>
        <authorList>
            <person name="Fradin H."/>
            <person name="Zegar C."/>
            <person name="Gutwein M."/>
            <person name="Lucas J."/>
            <person name="Kovtun M."/>
            <person name="Corcoran D."/>
            <person name="Baugh L.R."/>
            <person name="Kiontke K."/>
            <person name="Gunsalus K."/>
            <person name="Fitch D.H."/>
            <person name="Piano F."/>
        </authorList>
    </citation>
    <scope>NUCLEOTIDE SEQUENCE [LARGE SCALE GENOMIC DNA]</scope>
    <source>
        <strain evidence="6">PF1309</strain>
    </source>
</reference>
<sequence>MYGYNQTSYTSPFSTANAATAAAVAASYNQLQPQTGQTQAASAFGTSAATNPYSAYGANSVSAAAAYANYTQTGSAASNAYAQAAQQAQVSRLAGLTDAYASAITNPAAASYGLSAYTGSTGTAASANANYYRGTGQTATNTAAKTLSNAAKSYAGTNTNAMSTYDAAVYAAASSYIQSKATGQSNMWMSKKPNYGPGMGGKGSFPKKNYNSSGPKDAQMLVCEVCKITCAGQQTYKEHLEGQRHKKKVALAKGDQQQTLPRSKVSFRCEICAVTCTGQDTYNAHARGAKHQKALALCKKLNKPLPTEPTIIPPSEMGGTIPPPPPPPDATGAPIPTVGGGTQGSKSRVLGISMVNFVGGSKLSTTGQLEAKKQAVIDAVGSAGTPNMDDANAALIKAQSAEVQALLAAEQSVKPVGQEYIEEERDASGKLLNYNCKLCDCKFSDPNAKEIHLKGRRHRMQYKLKVDPKLEVDPKPSNRQKMIGFGRGKRLPIGPPMMGPPVMPVPFWSTPGGHPMMFEGRRFETPDDRHVQAKHTAIYPDDVQLNEIEELVIETEKALKRVSDFFHSRDHPEKAKEVTMAEEENKEGEKTDEQKEADKEPDRLLKGVMRVGLLSEGLLLKGDTEVRLVVLCSQIPTLPLLEEVAKLMREHYQLPEGMEMSIALDAANSCFVLKRSNLDMTCIITLTSRLYREDNDVGPTAAVSAAPGSVAPAPVAALEPVVIPPNALNKEACLKALADLRHAKWFQARCVYLQSCQITLRILRDIRKRVASWKPLTDWMCELLVEKILTSYPNALTIGDALRRVIEAISAGLLLSSGPGILDPCEKERIDVLASLNGQQKEAITSSAQHALRLIAFNQIYKVLNIERLPDVRPPLPGSFGDRKRPNEGSVNGEEVKKDKKDESMLEDGQEGQEAKDETVKMES</sequence>
<organism evidence="6 7">
    <name type="scientific">Diploscapter pachys</name>
    <dbReference type="NCBI Taxonomy" id="2018661"/>
    <lineage>
        <taxon>Eukaryota</taxon>
        <taxon>Metazoa</taxon>
        <taxon>Ecdysozoa</taxon>
        <taxon>Nematoda</taxon>
        <taxon>Chromadorea</taxon>
        <taxon>Rhabditida</taxon>
        <taxon>Rhabditina</taxon>
        <taxon>Rhabditomorpha</taxon>
        <taxon>Rhabditoidea</taxon>
        <taxon>Rhabditidae</taxon>
        <taxon>Diploscapter</taxon>
    </lineage>
</organism>
<dbReference type="GO" id="GO:0008270">
    <property type="term" value="F:zinc ion binding"/>
    <property type="evidence" value="ECO:0007669"/>
    <property type="project" value="UniProtKB-KW"/>
</dbReference>
<dbReference type="Gene3D" id="1.10.1410.40">
    <property type="match status" value="1"/>
</dbReference>
<feature type="region of interest" description="Disordered" evidence="4">
    <location>
        <begin position="570"/>
        <end position="601"/>
    </location>
</feature>
<keyword evidence="2" id="KW-0863">Zinc-finger</keyword>
<name>A0A2A2L9H0_9BILA</name>
<dbReference type="GO" id="GO:0003727">
    <property type="term" value="F:single-stranded RNA binding"/>
    <property type="evidence" value="ECO:0007669"/>
    <property type="project" value="TreeGrafter"/>
</dbReference>
<dbReference type="EMBL" id="LIAE01007026">
    <property type="protein sequence ID" value="PAV82813.1"/>
    <property type="molecule type" value="Genomic_DNA"/>
</dbReference>
<evidence type="ECO:0000313" key="7">
    <source>
        <dbReference type="Proteomes" id="UP000218231"/>
    </source>
</evidence>
<dbReference type="InterPro" id="IPR043519">
    <property type="entry name" value="NT_sf"/>
</dbReference>
<keyword evidence="7" id="KW-1185">Reference proteome</keyword>
<dbReference type="SUPFAM" id="SSF57667">
    <property type="entry name" value="beta-beta-alpha zinc fingers"/>
    <property type="match status" value="3"/>
</dbReference>
<evidence type="ECO:0000256" key="4">
    <source>
        <dbReference type="SAM" id="MobiDB-lite"/>
    </source>
</evidence>
<dbReference type="OrthoDB" id="8898434at2759"/>
<dbReference type="InterPro" id="IPR022755">
    <property type="entry name" value="Znf_C2H2_jaz"/>
</dbReference>
<dbReference type="InterPro" id="IPR049401">
    <property type="entry name" value="DZF_dom_N"/>
</dbReference>
<keyword evidence="3" id="KW-0862">Zinc</keyword>
<dbReference type="InterPro" id="IPR013087">
    <property type="entry name" value="Znf_C2H2_type"/>
</dbReference>
<dbReference type="GO" id="GO:0003725">
    <property type="term" value="F:double-stranded RNA binding"/>
    <property type="evidence" value="ECO:0007669"/>
    <property type="project" value="TreeGrafter"/>
</dbReference>
<feature type="compositionally biased region" description="Basic and acidic residues" evidence="4">
    <location>
        <begin position="570"/>
        <end position="579"/>
    </location>
</feature>
<dbReference type="PANTHER" id="PTHR45762:SF3">
    <property type="entry name" value="ZINC-FINGER PROTEIN AT 72D, ISOFORM B"/>
    <property type="match status" value="1"/>
</dbReference>
<dbReference type="SMART" id="SM00355">
    <property type="entry name" value="ZnF_C2H2"/>
    <property type="match status" value="3"/>
</dbReference>
<protein>
    <recommendedName>
        <fullName evidence="5">DZF domain-containing protein</fullName>
    </recommendedName>
</protein>
<dbReference type="InterPro" id="IPR006561">
    <property type="entry name" value="DZF_dom"/>
</dbReference>
<dbReference type="PROSITE" id="PS00028">
    <property type="entry name" value="ZINC_FINGER_C2H2_1"/>
    <property type="match status" value="2"/>
</dbReference>
<accession>A0A2A2L9H0</accession>
<evidence type="ECO:0000256" key="2">
    <source>
        <dbReference type="ARBA" id="ARBA00022771"/>
    </source>
</evidence>
<evidence type="ECO:0000256" key="1">
    <source>
        <dbReference type="ARBA" id="ARBA00022723"/>
    </source>
</evidence>
<dbReference type="AlphaFoldDB" id="A0A2A2L9H0"/>
<dbReference type="Proteomes" id="UP000218231">
    <property type="component" value="Unassembled WGS sequence"/>
</dbReference>
<dbReference type="InterPro" id="IPR049402">
    <property type="entry name" value="DZF_dom_C"/>
</dbReference>
<dbReference type="Gene3D" id="3.30.460.10">
    <property type="entry name" value="Beta Polymerase, domain 2"/>
    <property type="match status" value="1"/>
</dbReference>
<keyword evidence="1" id="KW-0479">Metal-binding</keyword>